<dbReference type="Pfam" id="PF10154">
    <property type="entry name" value="Fy-3"/>
    <property type="match status" value="3"/>
</dbReference>
<comment type="caution">
    <text evidence="3">The sequence shown here is derived from an EMBL/GenBank/DDBJ whole genome shotgun (WGS) entry which is preliminary data.</text>
</comment>
<feature type="compositionally biased region" description="Low complexity" evidence="1">
    <location>
        <begin position="490"/>
        <end position="519"/>
    </location>
</feature>
<accession>A0A9P6QJG1</accession>
<dbReference type="EMBL" id="JAAAJB010000009">
    <property type="protein sequence ID" value="KAG0270233.1"/>
    <property type="molecule type" value="Genomic_DNA"/>
</dbReference>
<sequence length="943" mass="105254">MDSRPSEFALTKIPLTLDVEFSFPPYPNAEQPQTIRVKLVKDALLGDALRQARTTHNVPVYFEQSMLATAESLIREAELAALDDETKRADEAVFAGQEERDTKEMSERKKMKQRATTSEGDDQGQGANDQEHEPNELEILQQQLIDNYRTHTAHYYTSPEENLFPEAYHTLIHSPVPSLFDAILDVERSFAHEVETLTTARDQELQGIEDRHHQALQSDTPHRNLTQLMTEHVEAMEVAQATWNSRLDDVQAMQRQKYRELILELYDVFKKQQQQQQQPSQQQQQRQLNEESISRSAVSMSAEALMTQEPNRPLTGVEMVSQAMRTIEERKAGDVGKRQLVDGNGSGGEVASSSTGGLGTGDPSSAEPSQGALPSISTPQPSSSDQQVATTDTAVTPSVPEPQPSKEDLELKQMAASLQEMGFTQEQAEGALIIYNRNMDDALNLLLEKPDKIPGLLLAKQKAVALAESTRQKKQAQAPQPPSQRLVARSTSVSTPSSSPRQQQQQNRQSWGNNNNLNTNQAARDKVWSPIPFLQQGRNALLTSNASPSVKKIGGWLNKAIENLGLDDEVHHQSSRQSGNGGLASSPNLMESFTVVLGTSHSKVTHNLRLAVTDASEIFPAGGRLRSDRDAAIHAQTSSSLYGRNLTGLVQLVNIKDWAKYKRGQTVHQEFFKACYASTELHFDPVERQLEQMEEDLPLDGSTLCEGDFVLTRHSNLPMIHVVFHLFYGDNFAPGTQTPALQEFQHFIPKQDLLMGIRSILKMAHRYDITMLSLPFLMLPALFEYPSVGPPATVRYRSPSNQQHHRTLSTPGSPSVHSPLPSSPVASPSRPSSVAGHQSLQQQSQQHLQQQQQQQQQQSQLTEQSYRREFHRRAEVLMRHIKSCLMDNARELKQVGNQGAEAEMFRVSQGGDVKVLQFLLPKSTSEEMFNSYRNLLSNVFGVS</sequence>
<feature type="compositionally biased region" description="Polar residues" evidence="1">
    <location>
        <begin position="375"/>
        <end position="396"/>
    </location>
</feature>
<reference evidence="3" key="1">
    <citation type="journal article" date="2020" name="Fungal Divers.">
        <title>Resolving the Mortierellaceae phylogeny through synthesis of multi-gene phylogenetics and phylogenomics.</title>
        <authorList>
            <person name="Vandepol N."/>
            <person name="Liber J."/>
            <person name="Desiro A."/>
            <person name="Na H."/>
            <person name="Kennedy M."/>
            <person name="Barry K."/>
            <person name="Grigoriev I.V."/>
            <person name="Miller A.N."/>
            <person name="O'Donnell K."/>
            <person name="Stajich J.E."/>
            <person name="Bonito G."/>
        </authorList>
    </citation>
    <scope>NUCLEOTIDE SEQUENCE</scope>
    <source>
        <strain evidence="3">BC1065</strain>
    </source>
</reference>
<dbReference type="SUPFAM" id="SSF46934">
    <property type="entry name" value="UBA-like"/>
    <property type="match status" value="1"/>
</dbReference>
<dbReference type="InterPro" id="IPR019311">
    <property type="entry name" value="Fy-3"/>
</dbReference>
<dbReference type="GO" id="GO:0005737">
    <property type="term" value="C:cytoplasm"/>
    <property type="evidence" value="ECO:0007669"/>
    <property type="project" value="TreeGrafter"/>
</dbReference>
<dbReference type="PANTHER" id="PTHR16525:SF0">
    <property type="entry name" value="PROTEIN C12ORF4"/>
    <property type="match status" value="1"/>
</dbReference>
<feature type="compositionally biased region" description="Basic and acidic residues" evidence="1">
    <location>
        <begin position="328"/>
        <end position="340"/>
    </location>
</feature>
<dbReference type="AlphaFoldDB" id="A0A9P6QJG1"/>
<evidence type="ECO:0000256" key="1">
    <source>
        <dbReference type="SAM" id="MobiDB-lite"/>
    </source>
</evidence>
<dbReference type="Gene3D" id="1.10.8.10">
    <property type="entry name" value="DNA helicase RuvA subunit, C-terminal domain"/>
    <property type="match status" value="1"/>
</dbReference>
<dbReference type="InterPro" id="IPR009060">
    <property type="entry name" value="UBA-like_sf"/>
</dbReference>
<dbReference type="PANTHER" id="PTHR16525">
    <property type="entry name" value="PROTEIN C12ORF4"/>
    <property type="match status" value="1"/>
</dbReference>
<dbReference type="SMART" id="SM00165">
    <property type="entry name" value="UBA"/>
    <property type="match status" value="1"/>
</dbReference>
<feature type="region of interest" description="Disordered" evidence="1">
    <location>
        <begin position="794"/>
        <end position="866"/>
    </location>
</feature>
<evidence type="ECO:0000313" key="3">
    <source>
        <dbReference type="EMBL" id="KAG0270233.1"/>
    </source>
</evidence>
<evidence type="ECO:0000259" key="2">
    <source>
        <dbReference type="PROSITE" id="PS50030"/>
    </source>
</evidence>
<proteinExistence type="predicted"/>
<dbReference type="OrthoDB" id="415359at2759"/>
<feature type="region of interest" description="Disordered" evidence="1">
    <location>
        <begin position="92"/>
        <end position="133"/>
    </location>
</feature>
<dbReference type="InterPro" id="IPR015940">
    <property type="entry name" value="UBA"/>
</dbReference>
<keyword evidence="4" id="KW-1185">Reference proteome</keyword>
<feature type="region of interest" description="Disordered" evidence="1">
    <location>
        <begin position="328"/>
        <end position="408"/>
    </location>
</feature>
<protein>
    <recommendedName>
        <fullName evidence="2">UBA domain-containing protein</fullName>
    </recommendedName>
</protein>
<dbReference type="Proteomes" id="UP000807716">
    <property type="component" value="Unassembled WGS sequence"/>
</dbReference>
<feature type="compositionally biased region" description="Low complexity" evidence="1">
    <location>
        <begin position="274"/>
        <end position="287"/>
    </location>
</feature>
<feature type="compositionally biased region" description="Low complexity" evidence="1">
    <location>
        <begin position="811"/>
        <end position="861"/>
    </location>
</feature>
<feature type="domain" description="UBA" evidence="2">
    <location>
        <begin position="406"/>
        <end position="449"/>
    </location>
</feature>
<evidence type="ECO:0000313" key="4">
    <source>
        <dbReference type="Proteomes" id="UP000807716"/>
    </source>
</evidence>
<feature type="compositionally biased region" description="Basic and acidic residues" evidence="1">
    <location>
        <begin position="92"/>
        <end position="108"/>
    </location>
</feature>
<gene>
    <name evidence="3" type="ORF">DFQ27_009611</name>
</gene>
<feature type="region of interest" description="Disordered" evidence="1">
    <location>
        <begin position="469"/>
        <end position="519"/>
    </location>
</feature>
<organism evidence="3 4">
    <name type="scientific">Actinomortierella ambigua</name>
    <dbReference type="NCBI Taxonomy" id="1343610"/>
    <lineage>
        <taxon>Eukaryota</taxon>
        <taxon>Fungi</taxon>
        <taxon>Fungi incertae sedis</taxon>
        <taxon>Mucoromycota</taxon>
        <taxon>Mortierellomycotina</taxon>
        <taxon>Mortierellomycetes</taxon>
        <taxon>Mortierellales</taxon>
        <taxon>Mortierellaceae</taxon>
        <taxon>Actinomortierella</taxon>
    </lineage>
</organism>
<feature type="region of interest" description="Disordered" evidence="1">
    <location>
        <begin position="274"/>
        <end position="300"/>
    </location>
</feature>
<dbReference type="PROSITE" id="PS50030">
    <property type="entry name" value="UBA"/>
    <property type="match status" value="1"/>
</dbReference>
<name>A0A9P6QJG1_9FUNG</name>